<dbReference type="Gene3D" id="1.10.10.10">
    <property type="entry name" value="Winged helix-like DNA-binding domain superfamily/Winged helix DNA-binding domain"/>
    <property type="match status" value="1"/>
</dbReference>
<gene>
    <name evidence="3" type="ORF">NP075_02860</name>
</gene>
<feature type="domain" description="ANTAR" evidence="2">
    <location>
        <begin position="118"/>
        <end position="179"/>
    </location>
</feature>
<feature type="region of interest" description="Disordered" evidence="1">
    <location>
        <begin position="184"/>
        <end position="212"/>
    </location>
</feature>
<dbReference type="SUPFAM" id="SSF52172">
    <property type="entry name" value="CheY-like"/>
    <property type="match status" value="1"/>
</dbReference>
<protein>
    <submittedName>
        <fullName evidence="3">ANTAR domain-containing protein</fullName>
    </submittedName>
</protein>
<name>A0ABY5K7B7_9CELL</name>
<evidence type="ECO:0000259" key="2">
    <source>
        <dbReference type="PROSITE" id="PS50921"/>
    </source>
</evidence>
<proteinExistence type="predicted"/>
<dbReference type="InterPro" id="IPR011006">
    <property type="entry name" value="CheY-like_superfamily"/>
</dbReference>
<evidence type="ECO:0000313" key="4">
    <source>
        <dbReference type="Proteomes" id="UP001317322"/>
    </source>
</evidence>
<dbReference type="InterPro" id="IPR005561">
    <property type="entry name" value="ANTAR"/>
</dbReference>
<evidence type="ECO:0000256" key="1">
    <source>
        <dbReference type="SAM" id="MobiDB-lite"/>
    </source>
</evidence>
<accession>A0ABY5K7B7</accession>
<dbReference type="Proteomes" id="UP001317322">
    <property type="component" value="Chromosome"/>
</dbReference>
<dbReference type="EMBL" id="CP101989">
    <property type="protein sequence ID" value="UUI65694.1"/>
    <property type="molecule type" value="Genomic_DNA"/>
</dbReference>
<dbReference type="SMART" id="SM01012">
    <property type="entry name" value="ANTAR"/>
    <property type="match status" value="1"/>
</dbReference>
<sequence length="212" mass="22079">MTAVAPGTATAVVPPGMPVVLALLRRVLEHELRRGVDLRVVAEVPGRPPHVVSTPGPVAPDVPWPEPGTAGPVSTAVRHGTTCVAVRTSGTVDWSDVSDDLRVTAGVLAGMIADRADADVLRRDVADLTAAIRSREVIDQAIGVVVAHRRCSPVRALEVLRTTAQRRDEKVSAVATRVVAQAAGTRPVSGTPFQPRKHVGVPGSDHQGAGSP</sequence>
<dbReference type="PROSITE" id="PS50921">
    <property type="entry name" value="ANTAR"/>
    <property type="match status" value="1"/>
</dbReference>
<dbReference type="InterPro" id="IPR036388">
    <property type="entry name" value="WH-like_DNA-bd_sf"/>
</dbReference>
<organism evidence="3 4">
    <name type="scientific">Cellulomonas wangsupingiae</name>
    <dbReference type="NCBI Taxonomy" id="2968085"/>
    <lineage>
        <taxon>Bacteria</taxon>
        <taxon>Bacillati</taxon>
        <taxon>Actinomycetota</taxon>
        <taxon>Actinomycetes</taxon>
        <taxon>Micrococcales</taxon>
        <taxon>Cellulomonadaceae</taxon>
        <taxon>Cellulomonas</taxon>
    </lineage>
</organism>
<dbReference type="RefSeq" id="WP_227566278.1">
    <property type="nucleotide sequence ID" value="NZ_CP101989.1"/>
</dbReference>
<dbReference type="Pfam" id="PF03861">
    <property type="entry name" value="ANTAR"/>
    <property type="match status" value="1"/>
</dbReference>
<reference evidence="3 4" key="1">
    <citation type="submission" date="2022-07" db="EMBL/GenBank/DDBJ databases">
        <title>Novel species in genus cellulomonas.</title>
        <authorList>
            <person name="Ye L."/>
        </authorList>
    </citation>
    <scope>NUCLEOTIDE SEQUENCE [LARGE SCALE GENOMIC DNA]</scope>
    <source>
        <strain evidence="4">zg-Y908</strain>
    </source>
</reference>
<keyword evidence="4" id="KW-1185">Reference proteome</keyword>
<evidence type="ECO:0000313" key="3">
    <source>
        <dbReference type="EMBL" id="UUI65694.1"/>
    </source>
</evidence>